<feature type="domain" description="Nitroreductase" evidence="6">
    <location>
        <begin position="91"/>
        <end position="151"/>
    </location>
</feature>
<dbReference type="EMBL" id="PYLP01000026">
    <property type="protein sequence ID" value="PST35892.1"/>
    <property type="molecule type" value="Genomic_DNA"/>
</dbReference>
<protein>
    <submittedName>
        <fullName evidence="8">Nitroreductase family protein</fullName>
    </submittedName>
</protein>
<dbReference type="SUPFAM" id="SSF55469">
    <property type="entry name" value="FMN-dependent nitroreductase-like"/>
    <property type="match status" value="1"/>
</dbReference>
<comment type="similarity">
    <text evidence="2">Belongs to the nitroreductase family.</text>
</comment>
<accession>A0A2T3FKV8</accession>
<feature type="domain" description="Nitroreductase" evidence="6">
    <location>
        <begin position="8"/>
        <end position="62"/>
    </location>
</feature>
<evidence type="ECO:0000313" key="7">
    <source>
        <dbReference type="EMBL" id="MCB8611181.1"/>
    </source>
</evidence>
<keyword evidence="3" id="KW-0285">Flavoprotein</keyword>
<reference evidence="7" key="3">
    <citation type="submission" date="2021-10" db="EMBL/GenBank/DDBJ databases">
        <title>Collection of gut derived symbiotic bacterial strains cultured from healthy donors.</title>
        <authorList>
            <person name="Lin H."/>
            <person name="Littmann E."/>
            <person name="Kohout C."/>
            <person name="Pamer E.G."/>
        </authorList>
    </citation>
    <scope>NUCLEOTIDE SEQUENCE</scope>
    <source>
        <strain evidence="7">DFI.4.48</strain>
    </source>
</reference>
<evidence type="ECO:0000256" key="3">
    <source>
        <dbReference type="ARBA" id="ARBA00022630"/>
    </source>
</evidence>
<comment type="cofactor">
    <cofactor evidence="1">
        <name>FMN</name>
        <dbReference type="ChEBI" id="CHEBI:58210"/>
    </cofactor>
</comment>
<sequence>MNTLETIFSRSSVRKFKAKKVNQEHIKTILKAGMSGPTCVNSKDWSFIVVDDQKVLKKMYEANGAPARPLLGCAFAVLICGDYSKAFQYAKDYYVVDSSIAGQNMILAAWSLGIGSVWLGTWPQMDRVFEQRKLFDLPKDQIPHSIIAFGYPEEVKEKEEYYDESVVHYNKW</sequence>
<dbReference type="AlphaFoldDB" id="A0A2T3FKV8"/>
<dbReference type="Proteomes" id="UP001198439">
    <property type="component" value="Unassembled WGS sequence"/>
</dbReference>
<dbReference type="GO" id="GO:0016491">
    <property type="term" value="F:oxidoreductase activity"/>
    <property type="evidence" value="ECO:0007669"/>
    <property type="project" value="UniProtKB-KW"/>
</dbReference>
<reference evidence="9" key="1">
    <citation type="submission" date="2018-03" db="EMBL/GenBank/DDBJ databases">
        <title>Lachnoclostridium SNUG30370 gen.nov., sp.nov., isolated from human faeces.</title>
        <authorList>
            <person name="Seo B."/>
            <person name="Jeon K."/>
            <person name="Ko G."/>
        </authorList>
    </citation>
    <scope>NUCLEOTIDE SEQUENCE [LARGE SCALE GENOMIC DNA]</scope>
    <source>
        <strain evidence="9">SNUG30370</strain>
    </source>
</reference>
<comment type="caution">
    <text evidence="8">The sequence shown here is derived from an EMBL/GenBank/DDBJ whole genome shotgun (WGS) entry which is preliminary data.</text>
</comment>
<keyword evidence="4" id="KW-0288">FMN</keyword>
<gene>
    <name evidence="8" type="ORF">C7U55_12295</name>
    <name evidence="7" type="ORF">LJD69_11325</name>
</gene>
<evidence type="ECO:0000313" key="8">
    <source>
        <dbReference type="EMBL" id="PST35892.1"/>
    </source>
</evidence>
<evidence type="ECO:0000313" key="9">
    <source>
        <dbReference type="Proteomes" id="UP000241201"/>
    </source>
</evidence>
<keyword evidence="5" id="KW-0560">Oxidoreductase</keyword>
<dbReference type="InterPro" id="IPR029479">
    <property type="entry name" value="Nitroreductase"/>
</dbReference>
<dbReference type="InterPro" id="IPR000415">
    <property type="entry name" value="Nitroreductase-like"/>
</dbReference>
<evidence type="ECO:0000256" key="2">
    <source>
        <dbReference type="ARBA" id="ARBA00007118"/>
    </source>
</evidence>
<dbReference type="Proteomes" id="UP000241201">
    <property type="component" value="Unassembled WGS sequence"/>
</dbReference>
<dbReference type="PANTHER" id="PTHR43673">
    <property type="entry name" value="NAD(P)H NITROREDUCTASE YDGI-RELATED"/>
    <property type="match status" value="1"/>
</dbReference>
<dbReference type="RefSeq" id="WP_106988812.1">
    <property type="nucleotide sequence ID" value="NZ_DAWBWI010000255.1"/>
</dbReference>
<organism evidence="8 9">
    <name type="scientific">Faecalibacillus faecis</name>
    <dbReference type="NCBI Taxonomy" id="1982628"/>
    <lineage>
        <taxon>Bacteria</taxon>
        <taxon>Bacillati</taxon>
        <taxon>Bacillota</taxon>
        <taxon>Erysipelotrichia</taxon>
        <taxon>Erysipelotrichales</taxon>
        <taxon>Coprobacillaceae</taxon>
        <taxon>Faecalibacillus</taxon>
    </lineage>
</organism>
<dbReference type="EMBL" id="JAJDKZ010000039">
    <property type="protein sequence ID" value="MCB8611181.1"/>
    <property type="molecule type" value="Genomic_DNA"/>
</dbReference>
<reference evidence="8" key="2">
    <citation type="journal article" date="2019" name="Int. J. Syst. Evol. Microbiol.">
        <title>Faecalibacillus intestinalis gen. nov., sp. nov. and Faecalibacillus faecis sp. nov., isolated from human faeces.</title>
        <authorList>
            <person name="Seo B."/>
            <person name="Jeon K."/>
            <person name="Baek I."/>
            <person name="Lee Y.M."/>
            <person name="Baek K."/>
            <person name="Ko G."/>
        </authorList>
    </citation>
    <scope>NUCLEOTIDE SEQUENCE</scope>
    <source>
        <strain evidence="8">SNUG30370</strain>
    </source>
</reference>
<name>A0A2T3FKV8_9FIRM</name>
<dbReference type="PANTHER" id="PTHR43673:SF2">
    <property type="entry name" value="NITROREDUCTASE"/>
    <property type="match status" value="1"/>
</dbReference>
<keyword evidence="9" id="KW-1185">Reference proteome</keyword>
<proteinExistence type="inferred from homology"/>
<dbReference type="Gene3D" id="3.40.109.10">
    <property type="entry name" value="NADH Oxidase"/>
    <property type="match status" value="1"/>
</dbReference>
<evidence type="ECO:0000259" key="6">
    <source>
        <dbReference type="Pfam" id="PF00881"/>
    </source>
</evidence>
<evidence type="ECO:0000256" key="1">
    <source>
        <dbReference type="ARBA" id="ARBA00001917"/>
    </source>
</evidence>
<evidence type="ECO:0000256" key="5">
    <source>
        <dbReference type="ARBA" id="ARBA00023002"/>
    </source>
</evidence>
<dbReference type="GeneID" id="77471862"/>
<dbReference type="Pfam" id="PF00881">
    <property type="entry name" value="Nitroreductase"/>
    <property type="match status" value="2"/>
</dbReference>
<evidence type="ECO:0000256" key="4">
    <source>
        <dbReference type="ARBA" id="ARBA00022643"/>
    </source>
</evidence>